<feature type="domain" description="RING-type" evidence="8">
    <location>
        <begin position="15"/>
        <end position="58"/>
    </location>
</feature>
<dbReference type="SUPFAM" id="SSF49899">
    <property type="entry name" value="Concanavalin A-like lectins/glucanases"/>
    <property type="match status" value="1"/>
</dbReference>
<dbReference type="InterPro" id="IPR051051">
    <property type="entry name" value="E3_ubiq-ligase_TRIM/RNF"/>
</dbReference>
<dbReference type="InterPro" id="IPR013083">
    <property type="entry name" value="Znf_RING/FYVE/PHD"/>
</dbReference>
<evidence type="ECO:0000259" key="8">
    <source>
        <dbReference type="PROSITE" id="PS50089"/>
    </source>
</evidence>
<dbReference type="InterPro" id="IPR006574">
    <property type="entry name" value="PRY"/>
</dbReference>
<evidence type="ECO:0000256" key="7">
    <source>
        <dbReference type="SAM" id="Coils"/>
    </source>
</evidence>
<dbReference type="SMART" id="SM00184">
    <property type="entry name" value="RING"/>
    <property type="match status" value="1"/>
</dbReference>
<keyword evidence="4" id="KW-0862">Zinc</keyword>
<feature type="coiled-coil region" evidence="7">
    <location>
        <begin position="258"/>
        <end position="292"/>
    </location>
</feature>
<dbReference type="InterPro" id="IPR000315">
    <property type="entry name" value="Znf_B-box"/>
</dbReference>
<dbReference type="PANTHER" id="PTHR25465:SF5">
    <property type="entry name" value="E3 UBIQUITIN_ISG15 LIGASE TRIM25-RELATED"/>
    <property type="match status" value="1"/>
</dbReference>
<dbReference type="PANTHER" id="PTHR25465">
    <property type="entry name" value="B-BOX DOMAIN CONTAINING"/>
    <property type="match status" value="1"/>
</dbReference>
<dbReference type="Pfam" id="PF00622">
    <property type="entry name" value="SPRY"/>
    <property type="match status" value="1"/>
</dbReference>
<dbReference type="Pfam" id="PF13765">
    <property type="entry name" value="PRY"/>
    <property type="match status" value="1"/>
</dbReference>
<dbReference type="PRINTS" id="PR01407">
    <property type="entry name" value="BUTYPHLNCDUF"/>
</dbReference>
<feature type="domain" description="B30.2/SPRY" evidence="10">
    <location>
        <begin position="360"/>
        <end position="548"/>
    </location>
</feature>
<feature type="coiled-coil region" evidence="7">
    <location>
        <begin position="189"/>
        <end position="234"/>
    </location>
</feature>
<reference evidence="11 12" key="1">
    <citation type="submission" date="2020-10" db="EMBL/GenBank/DDBJ databases">
        <title>Pygocentrus nattereri (red-bellied piranha) genome, fPygNat1, primary haplotype.</title>
        <authorList>
            <person name="Myers G."/>
            <person name="Meyer A."/>
            <person name="Karagic N."/>
            <person name="Pippel M."/>
            <person name="Winkler S."/>
            <person name="Tracey A."/>
            <person name="Wood J."/>
            <person name="Formenti G."/>
            <person name="Howe K."/>
            <person name="Fedrigo O."/>
            <person name="Jarvis E.D."/>
        </authorList>
    </citation>
    <scope>NUCLEOTIDE SEQUENCE [LARGE SCALE GENOMIC DNA]</scope>
</reference>
<dbReference type="GO" id="GO:0005737">
    <property type="term" value="C:cytoplasm"/>
    <property type="evidence" value="ECO:0007669"/>
    <property type="project" value="UniProtKB-ARBA"/>
</dbReference>
<dbReference type="Pfam" id="PF25600">
    <property type="entry name" value="TRIM_CC"/>
    <property type="match status" value="1"/>
</dbReference>
<dbReference type="Gene3D" id="3.30.40.10">
    <property type="entry name" value="Zinc/RING finger domain, C3HC4 (zinc finger)"/>
    <property type="match status" value="1"/>
</dbReference>
<dbReference type="Gene3D" id="4.10.830.40">
    <property type="match status" value="1"/>
</dbReference>
<evidence type="ECO:0000259" key="9">
    <source>
        <dbReference type="PROSITE" id="PS50119"/>
    </source>
</evidence>
<dbReference type="InterPro" id="IPR003879">
    <property type="entry name" value="Butyrophylin_SPRY"/>
</dbReference>
<dbReference type="Gene3D" id="2.60.120.920">
    <property type="match status" value="1"/>
</dbReference>
<dbReference type="InterPro" id="IPR003877">
    <property type="entry name" value="SPRY_dom"/>
</dbReference>
<dbReference type="GeneTree" id="ENSGT01150000286950"/>
<dbReference type="SMART" id="SM00449">
    <property type="entry name" value="SPRY"/>
    <property type="match status" value="1"/>
</dbReference>
<evidence type="ECO:0000259" key="10">
    <source>
        <dbReference type="PROSITE" id="PS50188"/>
    </source>
</evidence>
<keyword evidence="2" id="KW-0479">Metal-binding</keyword>
<evidence type="ECO:0000256" key="2">
    <source>
        <dbReference type="ARBA" id="ARBA00022723"/>
    </source>
</evidence>
<accession>A0A3B4C512</accession>
<dbReference type="InterPro" id="IPR013320">
    <property type="entry name" value="ConA-like_dom_sf"/>
</dbReference>
<evidence type="ECO:0000313" key="12">
    <source>
        <dbReference type="Proteomes" id="UP001501920"/>
    </source>
</evidence>
<evidence type="ECO:0000256" key="1">
    <source>
        <dbReference type="ARBA" id="ARBA00022588"/>
    </source>
</evidence>
<evidence type="ECO:0008006" key="13">
    <source>
        <dbReference type="Google" id="ProtNLM"/>
    </source>
</evidence>
<evidence type="ECO:0000256" key="3">
    <source>
        <dbReference type="ARBA" id="ARBA00022771"/>
    </source>
</evidence>
<sequence>MAELSISVDEYQFSCPVCQDLLTDPVTVPCGHSFCMLCIDACWDQEDQRGVYSCPQCRETFTLRPVLRRNYVIAEILEKLKKTDVRAAPPAGSGDVECDFCSGRKHKAVKSCLTCLASFCEDHLKPHYEVPSWKKHKLVKASTRLQEKICSQHDKLIEIYCRTDRSCICCLCTMDDHRGHDSISAAAERTQKQMQLKEMQREFQQMIQEEQKQVQKLEQAVNTLKRSAQTAVEDTERIWTELICSMEKKRSELTELIRAQEKAQLSAAEELLEKLEQEIADLKRRNTELEQLSPTEDHIHFLQSLQSLSVSSGSEDSSSISVHHHISFDGVRRSLSDLKERLEEFCREEFSQIPPQAAAAPSFLSEPKSREDFLQYFCQLTLDPNTAHRRLILSEKNRALILSDEDQDYPDHPERFDYFGQVLSAESLSGRCYWEVEYSGVAAMAVSYKDIRRKGDFSDGEFGYNDVSWRLFCSSGATVWHYCYRTEFPQAPLARIGVYVDHRAGILSFYSVSDTMTLLHTVHSTFTQPLYAGFYISVLSSLRLCDKN</sequence>
<dbReference type="PROSITE" id="PS00518">
    <property type="entry name" value="ZF_RING_1"/>
    <property type="match status" value="1"/>
</dbReference>
<dbReference type="CDD" id="cd16040">
    <property type="entry name" value="SPRY_PRY_SNTX"/>
    <property type="match status" value="1"/>
</dbReference>
<evidence type="ECO:0000313" key="11">
    <source>
        <dbReference type="Ensembl" id="ENSPNAP00000006967.2"/>
    </source>
</evidence>
<dbReference type="PROSITE" id="PS50188">
    <property type="entry name" value="B302_SPRY"/>
    <property type="match status" value="1"/>
</dbReference>
<evidence type="ECO:0000256" key="4">
    <source>
        <dbReference type="ARBA" id="ARBA00022833"/>
    </source>
</evidence>
<dbReference type="Pfam" id="PF00643">
    <property type="entry name" value="zf-B_box"/>
    <property type="match status" value="1"/>
</dbReference>
<dbReference type="Gene3D" id="3.30.160.60">
    <property type="entry name" value="Classic Zinc Finger"/>
    <property type="match status" value="1"/>
</dbReference>
<reference evidence="11" key="2">
    <citation type="submission" date="2025-08" db="UniProtKB">
        <authorList>
            <consortium name="Ensembl"/>
        </authorList>
    </citation>
    <scope>IDENTIFICATION</scope>
</reference>
<keyword evidence="5" id="KW-0391">Immunity</keyword>
<dbReference type="PROSITE" id="PS50089">
    <property type="entry name" value="ZF_RING_2"/>
    <property type="match status" value="1"/>
</dbReference>
<keyword evidence="3 6" id="KW-0863">Zinc-finger</keyword>
<evidence type="ECO:0000256" key="5">
    <source>
        <dbReference type="ARBA" id="ARBA00022859"/>
    </source>
</evidence>
<dbReference type="GO" id="GO:0045087">
    <property type="term" value="P:innate immune response"/>
    <property type="evidence" value="ECO:0007669"/>
    <property type="project" value="UniProtKB-KW"/>
</dbReference>
<protein>
    <recommendedName>
        <fullName evidence="13">Tripartite motif-containing protein 16-like</fullName>
    </recommendedName>
</protein>
<dbReference type="AlphaFoldDB" id="A0A3B4C512"/>
<dbReference type="InterPro" id="IPR017907">
    <property type="entry name" value="Znf_RING_CS"/>
</dbReference>
<dbReference type="CDD" id="cd19769">
    <property type="entry name" value="Bbox2_TRIM16-like"/>
    <property type="match status" value="1"/>
</dbReference>
<dbReference type="SUPFAM" id="SSF57850">
    <property type="entry name" value="RING/U-box"/>
    <property type="match status" value="1"/>
</dbReference>
<dbReference type="Ensembl" id="ENSPNAT00000002621.2">
    <property type="protein sequence ID" value="ENSPNAP00000006967.2"/>
    <property type="gene ID" value="ENSPNAG00000036947.1"/>
</dbReference>
<keyword evidence="1" id="KW-0399">Innate immunity</keyword>
<dbReference type="InterPro" id="IPR058030">
    <property type="entry name" value="TRIM8/14/16/25/29/45/65_CC"/>
</dbReference>
<proteinExistence type="predicted"/>
<keyword evidence="7" id="KW-0175">Coiled coil</keyword>
<evidence type="ECO:0000256" key="6">
    <source>
        <dbReference type="PROSITE-ProRule" id="PRU00024"/>
    </source>
</evidence>
<dbReference type="InterPro" id="IPR043136">
    <property type="entry name" value="B30.2/SPRY_sf"/>
</dbReference>
<dbReference type="InterPro" id="IPR001841">
    <property type="entry name" value="Znf_RING"/>
</dbReference>
<name>A0A3B4C512_PYGNA</name>
<dbReference type="SMART" id="SM00589">
    <property type="entry name" value="PRY"/>
    <property type="match status" value="1"/>
</dbReference>
<dbReference type="InterPro" id="IPR001870">
    <property type="entry name" value="B30.2/SPRY"/>
</dbReference>
<dbReference type="SUPFAM" id="SSF57845">
    <property type="entry name" value="B-box zinc-binding domain"/>
    <property type="match status" value="1"/>
</dbReference>
<dbReference type="PROSITE" id="PS50119">
    <property type="entry name" value="ZF_BBOX"/>
    <property type="match status" value="1"/>
</dbReference>
<dbReference type="Proteomes" id="UP001501920">
    <property type="component" value="Chromosome 12"/>
</dbReference>
<dbReference type="GO" id="GO:0008270">
    <property type="term" value="F:zinc ion binding"/>
    <property type="evidence" value="ECO:0007669"/>
    <property type="project" value="UniProtKB-KW"/>
</dbReference>
<reference evidence="11" key="3">
    <citation type="submission" date="2025-09" db="UniProtKB">
        <authorList>
            <consortium name="Ensembl"/>
        </authorList>
    </citation>
    <scope>IDENTIFICATION</scope>
</reference>
<organism evidence="11 12">
    <name type="scientific">Pygocentrus nattereri</name>
    <name type="common">Red-bellied piranha</name>
    <dbReference type="NCBI Taxonomy" id="42514"/>
    <lineage>
        <taxon>Eukaryota</taxon>
        <taxon>Metazoa</taxon>
        <taxon>Chordata</taxon>
        <taxon>Craniata</taxon>
        <taxon>Vertebrata</taxon>
        <taxon>Euteleostomi</taxon>
        <taxon>Actinopterygii</taxon>
        <taxon>Neopterygii</taxon>
        <taxon>Teleostei</taxon>
        <taxon>Ostariophysi</taxon>
        <taxon>Characiformes</taxon>
        <taxon>Characoidei</taxon>
        <taxon>Pygocentrus</taxon>
    </lineage>
</organism>
<dbReference type="SMART" id="SM00336">
    <property type="entry name" value="BBOX"/>
    <property type="match status" value="1"/>
</dbReference>
<dbReference type="Pfam" id="PF15227">
    <property type="entry name" value="zf-C3HC4_4"/>
    <property type="match status" value="1"/>
</dbReference>
<keyword evidence="12" id="KW-1185">Reference proteome</keyword>
<feature type="domain" description="B box-type" evidence="9">
    <location>
        <begin position="145"/>
        <end position="185"/>
    </location>
</feature>